<name>A0A8E2ER96_9PEZI</name>
<keyword evidence="2" id="KW-1185">Reference proteome</keyword>
<reference evidence="1 2" key="1">
    <citation type="journal article" date="2016" name="Nat. Commun.">
        <title>Ectomycorrhizal ecology is imprinted in the genome of the dominant symbiotic fungus Cenococcum geophilum.</title>
        <authorList>
            <consortium name="DOE Joint Genome Institute"/>
            <person name="Peter M."/>
            <person name="Kohler A."/>
            <person name="Ohm R.A."/>
            <person name="Kuo A."/>
            <person name="Krutzmann J."/>
            <person name="Morin E."/>
            <person name="Arend M."/>
            <person name="Barry K.W."/>
            <person name="Binder M."/>
            <person name="Choi C."/>
            <person name="Clum A."/>
            <person name="Copeland A."/>
            <person name="Grisel N."/>
            <person name="Haridas S."/>
            <person name="Kipfer T."/>
            <person name="LaButti K."/>
            <person name="Lindquist E."/>
            <person name="Lipzen A."/>
            <person name="Maire R."/>
            <person name="Meier B."/>
            <person name="Mihaltcheva S."/>
            <person name="Molinier V."/>
            <person name="Murat C."/>
            <person name="Poggeler S."/>
            <person name="Quandt C.A."/>
            <person name="Sperisen C."/>
            <person name="Tritt A."/>
            <person name="Tisserant E."/>
            <person name="Crous P.W."/>
            <person name="Henrissat B."/>
            <person name="Nehls U."/>
            <person name="Egli S."/>
            <person name="Spatafora J.W."/>
            <person name="Grigoriev I.V."/>
            <person name="Martin F.M."/>
        </authorList>
    </citation>
    <scope>NUCLEOTIDE SEQUENCE [LARGE SCALE GENOMIC DNA]</scope>
    <source>
        <strain evidence="1 2">CBS 207.34</strain>
    </source>
</reference>
<evidence type="ECO:0000313" key="2">
    <source>
        <dbReference type="Proteomes" id="UP000250140"/>
    </source>
</evidence>
<protein>
    <submittedName>
        <fullName evidence="1">Uncharacterized protein</fullName>
    </submittedName>
</protein>
<gene>
    <name evidence="1" type="ORF">AOQ84DRAFT_356907</name>
</gene>
<dbReference type="AlphaFoldDB" id="A0A8E2ER96"/>
<organism evidence="1 2">
    <name type="scientific">Glonium stellatum</name>
    <dbReference type="NCBI Taxonomy" id="574774"/>
    <lineage>
        <taxon>Eukaryota</taxon>
        <taxon>Fungi</taxon>
        <taxon>Dikarya</taxon>
        <taxon>Ascomycota</taxon>
        <taxon>Pezizomycotina</taxon>
        <taxon>Dothideomycetes</taxon>
        <taxon>Pleosporomycetidae</taxon>
        <taxon>Gloniales</taxon>
        <taxon>Gloniaceae</taxon>
        <taxon>Glonium</taxon>
    </lineage>
</organism>
<dbReference type="EMBL" id="KV750736">
    <property type="protein sequence ID" value="OCL03436.1"/>
    <property type="molecule type" value="Genomic_DNA"/>
</dbReference>
<sequence>MFRYVQRLSRRTCRKKVARPGVGFSARCNRCSIAAYVVPYGLISASAAGLCEDPSPVQGGPGKDSASLDCFRSSIRTATDDDLVQTVAAPNPSSRVKHVAPVASLTCSEVLVLRG</sequence>
<proteinExistence type="predicted"/>
<accession>A0A8E2ER96</accession>
<evidence type="ECO:0000313" key="1">
    <source>
        <dbReference type="EMBL" id="OCL03436.1"/>
    </source>
</evidence>
<dbReference type="Proteomes" id="UP000250140">
    <property type="component" value="Unassembled WGS sequence"/>
</dbReference>